<dbReference type="Gene3D" id="3.30.710.10">
    <property type="entry name" value="Potassium Channel Kv1.1, Chain A"/>
    <property type="match status" value="1"/>
</dbReference>
<dbReference type="Pfam" id="PF24681">
    <property type="entry name" value="Kelch_KLHDC2_KLHL20_DRC7"/>
    <property type="match status" value="1"/>
</dbReference>
<dbReference type="Proteomes" id="UP000694398">
    <property type="component" value="Unassembled WGS sequence"/>
</dbReference>
<dbReference type="SUPFAM" id="SSF117281">
    <property type="entry name" value="Kelch motif"/>
    <property type="match status" value="1"/>
</dbReference>
<dbReference type="InterPro" id="IPR011333">
    <property type="entry name" value="SKP1/BTB/POZ_sf"/>
</dbReference>
<dbReference type="SUPFAM" id="SSF54695">
    <property type="entry name" value="POZ domain"/>
    <property type="match status" value="1"/>
</dbReference>
<dbReference type="Gene3D" id="1.25.40.420">
    <property type="match status" value="1"/>
</dbReference>
<dbReference type="GeneTree" id="ENSGT00940000162424"/>
<dbReference type="AlphaFoldDB" id="A0A8C2YV15"/>
<evidence type="ECO:0000313" key="5">
    <source>
        <dbReference type="Ensembl" id="ENSCLAP00000025363.1"/>
    </source>
</evidence>
<gene>
    <name evidence="5" type="primary">KLHL34</name>
</gene>
<feature type="compositionally biased region" description="Acidic residues" evidence="3">
    <location>
        <begin position="313"/>
        <end position="329"/>
    </location>
</feature>
<evidence type="ECO:0000256" key="1">
    <source>
        <dbReference type="ARBA" id="ARBA00022441"/>
    </source>
</evidence>
<evidence type="ECO:0000313" key="6">
    <source>
        <dbReference type="Proteomes" id="UP000694398"/>
    </source>
</evidence>
<reference evidence="5" key="1">
    <citation type="submission" date="2025-08" db="UniProtKB">
        <authorList>
            <consortium name="Ensembl"/>
        </authorList>
    </citation>
    <scope>IDENTIFICATION</scope>
</reference>
<dbReference type="Gene3D" id="2.120.10.80">
    <property type="entry name" value="Kelch-type beta propeller"/>
    <property type="match status" value="1"/>
</dbReference>
<dbReference type="OMA" id="RNVVGYD"/>
<dbReference type="PIRSF" id="PIRSF037037">
    <property type="entry name" value="Kelch-like_protein_gigaxonin"/>
    <property type="match status" value="1"/>
</dbReference>
<dbReference type="SMART" id="SM00875">
    <property type="entry name" value="BACK"/>
    <property type="match status" value="1"/>
</dbReference>
<dbReference type="Pfam" id="PF07707">
    <property type="entry name" value="BACK"/>
    <property type="match status" value="1"/>
</dbReference>
<dbReference type="Pfam" id="PF00651">
    <property type="entry name" value="BTB"/>
    <property type="match status" value="1"/>
</dbReference>
<dbReference type="CTD" id="257240"/>
<organism evidence="5 6">
    <name type="scientific">Chinchilla lanigera</name>
    <name type="common">Long-tailed chinchilla</name>
    <name type="synonym">Chinchilla villidera</name>
    <dbReference type="NCBI Taxonomy" id="34839"/>
    <lineage>
        <taxon>Eukaryota</taxon>
        <taxon>Metazoa</taxon>
        <taxon>Chordata</taxon>
        <taxon>Craniata</taxon>
        <taxon>Vertebrata</taxon>
        <taxon>Euteleostomi</taxon>
        <taxon>Mammalia</taxon>
        <taxon>Eutheria</taxon>
        <taxon>Euarchontoglires</taxon>
        <taxon>Glires</taxon>
        <taxon>Rodentia</taxon>
        <taxon>Hystricomorpha</taxon>
        <taxon>Chinchillidae</taxon>
        <taxon>Chinchilla</taxon>
    </lineage>
</organism>
<keyword evidence="1" id="KW-0880">Kelch repeat</keyword>
<dbReference type="OrthoDB" id="10027872at2759"/>
<feature type="domain" description="BTB" evidence="4">
    <location>
        <begin position="29"/>
        <end position="96"/>
    </location>
</feature>
<dbReference type="InterPro" id="IPR017096">
    <property type="entry name" value="BTB-kelch_protein"/>
</dbReference>
<name>A0A8C2YV15_CHILA</name>
<dbReference type="CDD" id="cd18264">
    <property type="entry name" value="BTB_POZ_KLHL34"/>
    <property type="match status" value="1"/>
</dbReference>
<dbReference type="SMART" id="SM00612">
    <property type="entry name" value="Kelch"/>
    <property type="match status" value="5"/>
</dbReference>
<dbReference type="InterPro" id="IPR006652">
    <property type="entry name" value="Kelch_1"/>
</dbReference>
<keyword evidence="6" id="KW-1185">Reference proteome</keyword>
<proteinExistence type="predicted"/>
<dbReference type="InterPro" id="IPR015915">
    <property type="entry name" value="Kelch-typ_b-propeller"/>
</dbReference>
<sequence length="646" mass="71230">MSYFLSYCKAHSGALLTGYQALRAEGFLCDVTLEAEGSEFPAHKSLLACSSDYFRALFKSHTQESRARVIHLHVPSAAGLQRLLDFIYTAWLPLSMDTVEDTLEAASYLQVTDALGLCGCYLERQLALENCCFTANVAARFGLAHTLGVAERCVVRHLRDLLWVGAGPAGLLELNPMSLRAVLGAPDVAHVPEAQLLGLALAWLRQEPTAERQEHSSALLECIRFGLVPADVLRRVYSGSGFTLPLRVKGLIIQALNYHTAPSRQPLLQGVQTSIRSPQTRILLVGGRRAQEALTEEVVAPQVAARDRGAMAEPEEEEEEEEEIEAEEEKEWELTQDVVAFDVYNHRWHSLTQLPAPLLGHSVCTMGNFLFVLGGETPSGSASTPLADEPRLVTAQVHRYDPRFQAWTAVPAMREARAYFWCGVVGETLLAVGGLGTSGEALASVEMYDLRRDRWTAATELPRALHGHAGAVGDRGVVYISGGKAGRGEGGASSLRDLYALGPGEQEWSKRAPMSIARFGHHLAVLRGAVFAFLGRYEPFSEIERYDPGTDQWTRLRPLPYDRFCYGLAVVEETVLLLGGLKWRDSRQVPTRNVVGYDLDLDRWEDISCALPWAWDGLQCAVLQLAEREDEERGEEPVKVLDLVLG</sequence>
<reference evidence="5" key="2">
    <citation type="submission" date="2025-09" db="UniProtKB">
        <authorList>
            <consortium name="Ensembl"/>
        </authorList>
    </citation>
    <scope>IDENTIFICATION</scope>
</reference>
<dbReference type="GeneID" id="102009406"/>
<evidence type="ECO:0000256" key="2">
    <source>
        <dbReference type="ARBA" id="ARBA00022737"/>
    </source>
</evidence>
<evidence type="ECO:0000256" key="3">
    <source>
        <dbReference type="SAM" id="MobiDB-lite"/>
    </source>
</evidence>
<dbReference type="InterPro" id="IPR000210">
    <property type="entry name" value="BTB/POZ_dom"/>
</dbReference>
<dbReference type="CDD" id="cd18473">
    <property type="entry name" value="BACK_KLHL34"/>
    <property type="match status" value="1"/>
</dbReference>
<protein>
    <submittedName>
        <fullName evidence="5">Kelch like family member 34</fullName>
    </submittedName>
</protein>
<evidence type="ECO:0000259" key="4">
    <source>
        <dbReference type="PROSITE" id="PS50097"/>
    </source>
</evidence>
<accession>A0A8C2YV15</accession>
<dbReference type="Ensembl" id="ENSCLAT00000025612.1">
    <property type="protein sequence ID" value="ENSCLAP00000025363.1"/>
    <property type="gene ID" value="ENSCLAG00000017438.1"/>
</dbReference>
<dbReference type="PROSITE" id="PS50097">
    <property type="entry name" value="BTB"/>
    <property type="match status" value="1"/>
</dbReference>
<dbReference type="PANTHER" id="PTHR45632:SF8">
    <property type="entry name" value="KELCH-LIKE PROTEIN 34"/>
    <property type="match status" value="1"/>
</dbReference>
<dbReference type="PANTHER" id="PTHR45632">
    <property type="entry name" value="LD33804P"/>
    <property type="match status" value="1"/>
</dbReference>
<dbReference type="InterPro" id="IPR011705">
    <property type="entry name" value="BACK"/>
</dbReference>
<dbReference type="RefSeq" id="XP_005407876.1">
    <property type="nucleotide sequence ID" value="XM_005407819.2"/>
</dbReference>
<dbReference type="SMART" id="SM00225">
    <property type="entry name" value="BTB"/>
    <property type="match status" value="1"/>
</dbReference>
<keyword evidence="2" id="KW-0677">Repeat</keyword>
<feature type="region of interest" description="Disordered" evidence="3">
    <location>
        <begin position="305"/>
        <end position="329"/>
    </location>
</feature>